<organism evidence="1 2">
    <name type="scientific">Dissostichus eleginoides</name>
    <name type="common">Patagonian toothfish</name>
    <name type="synonym">Dissostichus amissus</name>
    <dbReference type="NCBI Taxonomy" id="100907"/>
    <lineage>
        <taxon>Eukaryota</taxon>
        <taxon>Metazoa</taxon>
        <taxon>Chordata</taxon>
        <taxon>Craniata</taxon>
        <taxon>Vertebrata</taxon>
        <taxon>Euteleostomi</taxon>
        <taxon>Actinopterygii</taxon>
        <taxon>Neopterygii</taxon>
        <taxon>Teleostei</taxon>
        <taxon>Neoteleostei</taxon>
        <taxon>Acanthomorphata</taxon>
        <taxon>Eupercaria</taxon>
        <taxon>Perciformes</taxon>
        <taxon>Notothenioidei</taxon>
        <taxon>Nototheniidae</taxon>
        <taxon>Dissostichus</taxon>
    </lineage>
</organism>
<evidence type="ECO:0000313" key="1">
    <source>
        <dbReference type="EMBL" id="KAK1889643.1"/>
    </source>
</evidence>
<accession>A0AAD9BWD4</accession>
<feature type="non-terminal residue" evidence="1">
    <location>
        <position position="1"/>
    </location>
</feature>
<evidence type="ECO:0000313" key="2">
    <source>
        <dbReference type="Proteomes" id="UP001228049"/>
    </source>
</evidence>
<comment type="caution">
    <text evidence="1">The sequence shown here is derived from an EMBL/GenBank/DDBJ whole genome shotgun (WGS) entry which is preliminary data.</text>
</comment>
<dbReference type="AlphaFoldDB" id="A0AAD9BWD4"/>
<gene>
    <name evidence="1" type="ORF">KUDE01_014318</name>
</gene>
<keyword evidence="2" id="KW-1185">Reference proteome</keyword>
<dbReference type="EMBL" id="JASDAP010000016">
    <property type="protein sequence ID" value="KAK1889643.1"/>
    <property type="molecule type" value="Genomic_DNA"/>
</dbReference>
<proteinExistence type="predicted"/>
<dbReference type="Proteomes" id="UP001228049">
    <property type="component" value="Unassembled WGS sequence"/>
</dbReference>
<feature type="non-terminal residue" evidence="1">
    <location>
        <position position="50"/>
    </location>
</feature>
<reference evidence="1" key="1">
    <citation type="submission" date="2023-04" db="EMBL/GenBank/DDBJ databases">
        <title>Chromosome-level genome of Chaenocephalus aceratus.</title>
        <authorList>
            <person name="Park H."/>
        </authorList>
    </citation>
    <scope>NUCLEOTIDE SEQUENCE</scope>
    <source>
        <strain evidence="1">DE</strain>
        <tissue evidence="1">Muscle</tissue>
    </source>
</reference>
<name>A0AAD9BWD4_DISEL</name>
<protein>
    <submittedName>
        <fullName evidence="1">Aspartate/glutamate leucyltransferase</fullName>
    </submittedName>
</protein>
<sequence>GSKSQASRFGELPFTFCLCALPTEFALPIGCHQSRQAGGGERHSRFFSCK</sequence>